<sequence length="270" mass="30662">MQRIDKPSELDRSLLLIDLLSVIFVLTIVFLPELKAVRVSLGIPFLLLFPGYSAVSVLYPKKDFEATERLIYGLGLSLTFIPPFGILLNWSPYGLNLTTTVVSLFSLMLLFTLLSWWRRRRIPPESRFRATFSPSDFRKWMSRESKAAIGCAVAVLLFAGGGFYLVTHQYGNEFTEFYLVGEENLEPGANAVEVGIVNHEGAPENYAVEVLTDGRELERVEGIDLDPGESWKGEISFQLAQNVENSVLRFVLYRNSERTKKELWIHYGRS</sequence>
<evidence type="ECO:0000313" key="4">
    <source>
        <dbReference type="Proteomes" id="UP000070344"/>
    </source>
</evidence>
<feature type="transmembrane region" description="Helical" evidence="1">
    <location>
        <begin position="71"/>
        <end position="91"/>
    </location>
</feature>
<dbReference type="AlphaFoldDB" id="A0A133V3X3"/>
<keyword evidence="1" id="KW-0472">Membrane</keyword>
<keyword evidence="1" id="KW-0812">Transmembrane</keyword>
<reference evidence="3 4" key="1">
    <citation type="journal article" date="2016" name="Sci. Rep.">
        <title>Metabolic traits of an uncultured archaeal lineage -MSBL1- from brine pools of the Red Sea.</title>
        <authorList>
            <person name="Mwirichia R."/>
            <person name="Alam I."/>
            <person name="Rashid M."/>
            <person name="Vinu M."/>
            <person name="Ba-Alawi W."/>
            <person name="Anthony Kamau A."/>
            <person name="Kamanda Ngugi D."/>
            <person name="Goker M."/>
            <person name="Klenk H.P."/>
            <person name="Bajic V."/>
            <person name="Stingl U."/>
        </authorList>
    </citation>
    <scope>NUCLEOTIDE SEQUENCE [LARGE SCALE GENOMIC DNA]</scope>
    <source>
        <strain evidence="3">SCGC-AAA259O05</strain>
    </source>
</reference>
<dbReference type="InterPro" id="IPR011674">
    <property type="entry name" value="DUF1616"/>
</dbReference>
<gene>
    <name evidence="3" type="ORF">AKJ41_02570</name>
</gene>
<evidence type="ECO:0000256" key="1">
    <source>
        <dbReference type="SAM" id="Phobius"/>
    </source>
</evidence>
<feature type="transmembrane region" description="Helical" evidence="1">
    <location>
        <begin position="147"/>
        <end position="166"/>
    </location>
</feature>
<dbReference type="Pfam" id="PF07760">
    <property type="entry name" value="DUF1616"/>
    <property type="match status" value="1"/>
</dbReference>
<evidence type="ECO:0000313" key="3">
    <source>
        <dbReference type="EMBL" id="KXB01144.1"/>
    </source>
</evidence>
<keyword evidence="4" id="KW-1185">Reference proteome</keyword>
<keyword evidence="1" id="KW-1133">Transmembrane helix</keyword>
<feature type="transmembrane region" description="Helical" evidence="1">
    <location>
        <begin position="37"/>
        <end position="59"/>
    </location>
</feature>
<comment type="caution">
    <text evidence="3">The sequence shown here is derived from an EMBL/GenBank/DDBJ whole genome shotgun (WGS) entry which is preliminary data.</text>
</comment>
<proteinExistence type="predicted"/>
<accession>A0A133V3X3</accession>
<feature type="transmembrane region" description="Helical" evidence="1">
    <location>
        <begin position="12"/>
        <end position="31"/>
    </location>
</feature>
<organism evidence="3 4">
    <name type="scientific">candidate division MSBL1 archaeon SCGC-AAA259O05</name>
    <dbReference type="NCBI Taxonomy" id="1698271"/>
    <lineage>
        <taxon>Archaea</taxon>
        <taxon>Methanobacteriati</taxon>
        <taxon>Methanobacteriota</taxon>
        <taxon>candidate division MSBL1</taxon>
    </lineage>
</organism>
<dbReference type="EMBL" id="LHXV01000024">
    <property type="protein sequence ID" value="KXB01144.1"/>
    <property type="molecule type" value="Genomic_DNA"/>
</dbReference>
<protein>
    <recommendedName>
        <fullName evidence="2">DUF1616 domain-containing protein</fullName>
    </recommendedName>
</protein>
<name>A0A133V3X3_9EURY</name>
<feature type="domain" description="DUF1616" evidence="2">
    <location>
        <begin position="20"/>
        <end position="256"/>
    </location>
</feature>
<dbReference type="Proteomes" id="UP000070344">
    <property type="component" value="Unassembled WGS sequence"/>
</dbReference>
<feature type="transmembrane region" description="Helical" evidence="1">
    <location>
        <begin position="97"/>
        <end position="117"/>
    </location>
</feature>
<evidence type="ECO:0000259" key="2">
    <source>
        <dbReference type="Pfam" id="PF07760"/>
    </source>
</evidence>